<sequence length="128" mass="14090">MNARVDLSAWGEQPPQWVCLLAAEVEQTNRTRAGERIGMSRSAVSLVLSNRYPSPSTSAVERRVVAALGAMECPAQGEVIGLIECQSYRERKAPTHNPQAMQQWKACQHCTHNPNCAKALEASYATQH</sequence>
<reference evidence="2" key="2">
    <citation type="submission" date="2019-06" db="EMBL/GenBank/DDBJ databases">
        <title>AzeR, a transcriptional regulator that responds to azelaic acid in Pseudomonas nitroreducens.</title>
        <authorList>
            <person name="Bez C."/>
            <person name="Javvadi S.G."/>
            <person name="Bertani I."/>
            <person name="Devescovi G."/>
            <person name="Studholme D.J."/>
            <person name="Geller A."/>
            <person name="Levy A."/>
            <person name="Venturi V."/>
        </authorList>
    </citation>
    <scope>NUCLEOTIDE SEQUENCE [LARGE SCALE GENOMIC DNA]</scope>
    <source>
        <strain evidence="2">DSM 9128</strain>
    </source>
</reference>
<proteinExistence type="predicted"/>
<organism evidence="1 2">
    <name type="scientific">Pseudomonas nitroreducens</name>
    <dbReference type="NCBI Taxonomy" id="46680"/>
    <lineage>
        <taxon>Bacteria</taxon>
        <taxon>Pseudomonadati</taxon>
        <taxon>Pseudomonadota</taxon>
        <taxon>Gammaproteobacteria</taxon>
        <taxon>Pseudomonadales</taxon>
        <taxon>Pseudomonadaceae</taxon>
        <taxon>Pseudomonas</taxon>
    </lineage>
</organism>
<accession>A0A5R8ZY51</accession>
<protein>
    <recommendedName>
        <fullName evidence="3">Transcriptional regulator</fullName>
    </recommendedName>
</protein>
<gene>
    <name evidence="1" type="ORF">FEA48_23410</name>
</gene>
<evidence type="ECO:0008006" key="3">
    <source>
        <dbReference type="Google" id="ProtNLM"/>
    </source>
</evidence>
<name>A0A5R8ZY51_PSENT</name>
<dbReference type="AlphaFoldDB" id="A0A5R8ZY51"/>
<dbReference type="Proteomes" id="UP000307510">
    <property type="component" value="Unassembled WGS sequence"/>
</dbReference>
<comment type="caution">
    <text evidence="1">The sequence shown here is derived from an EMBL/GenBank/DDBJ whole genome shotgun (WGS) entry which is preliminary data.</text>
</comment>
<evidence type="ECO:0000313" key="2">
    <source>
        <dbReference type="Proteomes" id="UP000307510"/>
    </source>
</evidence>
<reference evidence="1 2" key="1">
    <citation type="submission" date="2019-05" db="EMBL/GenBank/DDBJ databases">
        <authorList>
            <person name="Moore K."/>
            <person name="O'Neill P."/>
            <person name="Farbos A."/>
            <person name="Studholme D.J."/>
        </authorList>
    </citation>
    <scope>NUCLEOTIDE SEQUENCE [LARGE SCALE GENOMIC DNA]</scope>
    <source>
        <strain evidence="1 2">DSM 9128</strain>
    </source>
</reference>
<dbReference type="EMBL" id="VASG01000007">
    <property type="protein sequence ID" value="TLP70785.1"/>
    <property type="molecule type" value="Genomic_DNA"/>
</dbReference>
<dbReference type="RefSeq" id="WP_138215943.1">
    <property type="nucleotide sequence ID" value="NZ_VASG01000007.1"/>
</dbReference>
<evidence type="ECO:0000313" key="1">
    <source>
        <dbReference type="EMBL" id="TLP70785.1"/>
    </source>
</evidence>